<dbReference type="Proteomes" id="UP001499988">
    <property type="component" value="Unassembled WGS sequence"/>
</dbReference>
<protein>
    <recommendedName>
        <fullName evidence="2">DUF2061 domain-containing protein</fullName>
    </recommendedName>
</protein>
<dbReference type="InterPro" id="IPR018638">
    <property type="entry name" value="DUF2061_membrane"/>
</dbReference>
<dbReference type="EMBL" id="BAABJZ010000021">
    <property type="protein sequence ID" value="GAA4881762.1"/>
    <property type="molecule type" value="Genomic_DNA"/>
</dbReference>
<keyword evidence="4" id="KW-1185">Reference proteome</keyword>
<evidence type="ECO:0000256" key="1">
    <source>
        <dbReference type="SAM" id="Phobius"/>
    </source>
</evidence>
<dbReference type="Pfam" id="PF09834">
    <property type="entry name" value="DUF2061"/>
    <property type="match status" value="1"/>
</dbReference>
<proteinExistence type="predicted"/>
<name>A0ABP9END5_9GAMM</name>
<organism evidence="3 4">
    <name type="scientific">Ferrimonas pelagia</name>
    <dbReference type="NCBI Taxonomy" id="1177826"/>
    <lineage>
        <taxon>Bacteria</taxon>
        <taxon>Pseudomonadati</taxon>
        <taxon>Pseudomonadota</taxon>
        <taxon>Gammaproteobacteria</taxon>
        <taxon>Alteromonadales</taxon>
        <taxon>Ferrimonadaceae</taxon>
        <taxon>Ferrimonas</taxon>
    </lineage>
</organism>
<evidence type="ECO:0000259" key="2">
    <source>
        <dbReference type="Pfam" id="PF09834"/>
    </source>
</evidence>
<keyword evidence="1" id="KW-0812">Transmembrane</keyword>
<sequence length="62" mass="6836">MKTLSFALMHFSIAFALAYLLTGSLVVGGLLAVIEPLVNTFGYTLHERIWRKIESNRAAVLA</sequence>
<accession>A0ABP9END5</accession>
<feature type="domain" description="DUF2061" evidence="2">
    <location>
        <begin position="1"/>
        <end position="50"/>
    </location>
</feature>
<gene>
    <name evidence="3" type="ORF">GCM10023333_14870</name>
</gene>
<dbReference type="RefSeq" id="WP_345334718.1">
    <property type="nucleotide sequence ID" value="NZ_BAABJZ010000021.1"/>
</dbReference>
<feature type="transmembrane region" description="Helical" evidence="1">
    <location>
        <begin position="12"/>
        <end position="34"/>
    </location>
</feature>
<keyword evidence="1" id="KW-0472">Membrane</keyword>
<evidence type="ECO:0000313" key="4">
    <source>
        <dbReference type="Proteomes" id="UP001499988"/>
    </source>
</evidence>
<keyword evidence="1" id="KW-1133">Transmembrane helix</keyword>
<comment type="caution">
    <text evidence="3">The sequence shown here is derived from an EMBL/GenBank/DDBJ whole genome shotgun (WGS) entry which is preliminary data.</text>
</comment>
<evidence type="ECO:0000313" key="3">
    <source>
        <dbReference type="EMBL" id="GAA4881762.1"/>
    </source>
</evidence>
<reference evidence="4" key="1">
    <citation type="journal article" date="2019" name="Int. J. Syst. Evol. Microbiol.">
        <title>The Global Catalogue of Microorganisms (GCM) 10K type strain sequencing project: providing services to taxonomists for standard genome sequencing and annotation.</title>
        <authorList>
            <consortium name="The Broad Institute Genomics Platform"/>
            <consortium name="The Broad Institute Genome Sequencing Center for Infectious Disease"/>
            <person name="Wu L."/>
            <person name="Ma J."/>
        </authorList>
    </citation>
    <scope>NUCLEOTIDE SEQUENCE [LARGE SCALE GENOMIC DNA]</scope>
    <source>
        <strain evidence="4">JCM 18401</strain>
    </source>
</reference>